<evidence type="ECO:0000313" key="4">
    <source>
        <dbReference type="Proteomes" id="UP000239237"/>
    </source>
</evidence>
<organism evidence="2 3">
    <name type="scientific">Leuconostoc suionicum</name>
    <dbReference type="NCBI Taxonomy" id="1511761"/>
    <lineage>
        <taxon>Bacteria</taxon>
        <taxon>Bacillati</taxon>
        <taxon>Bacillota</taxon>
        <taxon>Bacilli</taxon>
        <taxon>Lactobacillales</taxon>
        <taxon>Lactobacillaceae</taxon>
        <taxon>Leuconostoc</taxon>
    </lineage>
</organism>
<evidence type="ECO:0008006" key="5">
    <source>
        <dbReference type="Google" id="ProtNLM"/>
    </source>
</evidence>
<sequence>MNKIFCYDYVYPDIVNALELKAKNSGTVLILADDLLSHVPDTALIKNKAIIMNMNFQVNVDYCYRLAHELSHILYGDHDAQAVYQFSEYGKRGEELLAHRNAIKMLMKIKAPSNPNNFMNYYHIPAWLEKDVIRTFKEVIIIN</sequence>
<name>A0A2N9K6Z4_9LACO</name>
<evidence type="ECO:0000313" key="3">
    <source>
        <dbReference type="Proteomes" id="UP000237923"/>
    </source>
</evidence>
<reference evidence="2 3" key="1">
    <citation type="submission" date="2018-02" db="EMBL/GenBank/DDBJ databases">
        <authorList>
            <person name="Cohen D.B."/>
            <person name="Kent A.D."/>
        </authorList>
    </citation>
    <scope>NUCLEOTIDE SEQUENCE [LARGE SCALE GENOMIC DNA]</scope>
    <source>
        <strain evidence="2 3">CECT 9216</strain>
    </source>
</reference>
<dbReference type="Proteomes" id="UP000239237">
    <property type="component" value="Unassembled WGS sequence"/>
</dbReference>
<reference evidence="1 4" key="2">
    <citation type="submission" date="2018-02" db="EMBL/GenBank/DDBJ databases">
        <authorList>
            <person name="Rodrigo-Torres L."/>
            <person name="Arahal R. D."/>
            <person name="Lucena T."/>
        </authorList>
    </citation>
    <scope>NUCLEOTIDE SEQUENCE [LARGE SCALE GENOMIC DNA]</scope>
    <source>
        <strain evidence="1 4">CECT 8486</strain>
    </source>
</reference>
<keyword evidence="4" id="KW-1185">Reference proteome</keyword>
<protein>
    <recommendedName>
        <fullName evidence="5">IrrE N-terminal-like domain-containing protein</fullName>
    </recommendedName>
</protein>
<gene>
    <name evidence="1" type="ORF">LES8486_01652</name>
    <name evidence="2" type="ORF">LES9216_00017</name>
</gene>
<dbReference type="RefSeq" id="WP_105299804.1">
    <property type="nucleotide sequence ID" value="NZ_CAURUR010000003.1"/>
</dbReference>
<dbReference type="Proteomes" id="UP000237923">
    <property type="component" value="Unassembled WGS sequence"/>
</dbReference>
<dbReference type="EMBL" id="OKQU01000001">
    <property type="protein sequence ID" value="SPE06130.1"/>
    <property type="molecule type" value="Genomic_DNA"/>
</dbReference>
<accession>A0A2N9K6Z4</accession>
<evidence type="ECO:0000313" key="1">
    <source>
        <dbReference type="EMBL" id="SPD94468.1"/>
    </source>
</evidence>
<dbReference type="EMBL" id="OKQR01000004">
    <property type="protein sequence ID" value="SPD94468.1"/>
    <property type="molecule type" value="Genomic_DNA"/>
</dbReference>
<evidence type="ECO:0000313" key="2">
    <source>
        <dbReference type="EMBL" id="SPE06130.1"/>
    </source>
</evidence>
<proteinExistence type="predicted"/>
<dbReference type="AlphaFoldDB" id="A0A2N9K6Z4"/>